<evidence type="ECO:0000256" key="2">
    <source>
        <dbReference type="ARBA" id="ARBA00012744"/>
    </source>
</evidence>
<keyword evidence="8" id="KW-1185">Reference proteome</keyword>
<dbReference type="Gene3D" id="3.20.20.80">
    <property type="entry name" value="Glycosidases"/>
    <property type="match status" value="1"/>
</dbReference>
<dbReference type="PRINTS" id="PR00131">
    <property type="entry name" value="GLHYDRLASE1"/>
</dbReference>
<keyword evidence="4" id="KW-0326">Glycosidase</keyword>
<dbReference type="PANTHER" id="PTHR10353">
    <property type="entry name" value="GLYCOSYL HYDROLASE"/>
    <property type="match status" value="1"/>
</dbReference>
<evidence type="ECO:0000256" key="6">
    <source>
        <dbReference type="RuleBase" id="RU003690"/>
    </source>
</evidence>
<dbReference type="GO" id="GO:0016052">
    <property type="term" value="P:carbohydrate catabolic process"/>
    <property type="evidence" value="ECO:0007669"/>
    <property type="project" value="TreeGrafter"/>
</dbReference>
<dbReference type="AlphaFoldDB" id="A0A934RRC6"/>
<dbReference type="EMBL" id="JAENIL010000006">
    <property type="protein sequence ID" value="MBK1876130.1"/>
    <property type="molecule type" value="Genomic_DNA"/>
</dbReference>
<reference evidence="7" key="1">
    <citation type="submission" date="2021-01" db="EMBL/GenBank/DDBJ databases">
        <title>Modified the classification status of verrucomicrobia.</title>
        <authorList>
            <person name="Feng X."/>
        </authorList>
    </citation>
    <scope>NUCLEOTIDE SEQUENCE</scope>
    <source>
        <strain evidence="7">KCTC 13126</strain>
    </source>
</reference>
<comment type="caution">
    <text evidence="7">The sequence shown here is derived from an EMBL/GenBank/DDBJ whole genome shotgun (WGS) entry which is preliminary data.</text>
</comment>
<evidence type="ECO:0000256" key="5">
    <source>
        <dbReference type="PROSITE-ProRule" id="PRU10055"/>
    </source>
</evidence>
<dbReference type="EC" id="3.2.1.21" evidence="2"/>
<dbReference type="PANTHER" id="PTHR10353:SF36">
    <property type="entry name" value="LP05116P"/>
    <property type="match status" value="1"/>
</dbReference>
<evidence type="ECO:0000313" key="7">
    <source>
        <dbReference type="EMBL" id="MBK1876130.1"/>
    </source>
</evidence>
<dbReference type="RefSeq" id="WP_200354347.1">
    <property type="nucleotide sequence ID" value="NZ_JAENIL010000006.1"/>
</dbReference>
<accession>A0A934RRC6</accession>
<evidence type="ECO:0000313" key="8">
    <source>
        <dbReference type="Proteomes" id="UP000617628"/>
    </source>
</evidence>
<proteinExistence type="inferred from homology"/>
<comment type="similarity">
    <text evidence="1 6">Belongs to the glycosyl hydrolase 1 family.</text>
</comment>
<dbReference type="Pfam" id="PF00232">
    <property type="entry name" value="Glyco_hydro_1"/>
    <property type="match status" value="1"/>
</dbReference>
<name>A0A934RRC6_9BACT</name>
<evidence type="ECO:0000256" key="1">
    <source>
        <dbReference type="ARBA" id="ARBA00010838"/>
    </source>
</evidence>
<dbReference type="InterPro" id="IPR001360">
    <property type="entry name" value="Glyco_hydro_1"/>
</dbReference>
<dbReference type="GO" id="GO:0008422">
    <property type="term" value="F:beta-glucosidase activity"/>
    <property type="evidence" value="ECO:0007669"/>
    <property type="project" value="UniProtKB-EC"/>
</dbReference>
<dbReference type="InterPro" id="IPR017853">
    <property type="entry name" value="GH"/>
</dbReference>
<sequence>MNSLQFPANFTWGTAAAAPQIEGAAFKDGKGESVWDRFARIPGKIEGGANLDVACDHYNLFEEDFALMRSMGIKDYRLSIAWPRLFPTGDGEPNLKGFDFYKRIFDSLERNGITPWVTLFHWDLPQGLEDKGGWRNRETAYSFLRYTESAVKAFRDHVKNWITLNEMRCFTVLAYGDVLRPPGIVESEKVVNQTYHHALLAHGLAVGAIREHGGPGARVGIADDSTIPVPFLETSAHASAAATAFRHLNFRSTDPLLSGGYGELYHSIAKENAADMEAQDQQIICSPMDFFGLNCYTGVYCRAGTDSRFDILPFPDGYPAADADWLKLIPQALYWGPKFLKELYCIESIYITENGAGYDDVPTPEGEILDLHRRQYVRQCLLELNRGILDGNPIHGYFLWSFMDNFEWLDGYTKRFGLCYTDYPTQKRIPKLTAHWYKEVISQNKLL</sequence>
<organism evidence="7 8">
    <name type="scientific">Pelagicoccus mobilis</name>
    <dbReference type="NCBI Taxonomy" id="415221"/>
    <lineage>
        <taxon>Bacteria</taxon>
        <taxon>Pseudomonadati</taxon>
        <taxon>Verrucomicrobiota</taxon>
        <taxon>Opitutia</taxon>
        <taxon>Puniceicoccales</taxon>
        <taxon>Pelagicoccaceae</taxon>
        <taxon>Pelagicoccus</taxon>
    </lineage>
</organism>
<protein>
    <recommendedName>
        <fullName evidence="2">beta-glucosidase</fullName>
        <ecNumber evidence="2">3.2.1.21</ecNumber>
    </recommendedName>
</protein>
<dbReference type="InterPro" id="IPR018120">
    <property type="entry name" value="Glyco_hydro_1_AS"/>
</dbReference>
<dbReference type="Proteomes" id="UP000617628">
    <property type="component" value="Unassembled WGS sequence"/>
</dbReference>
<evidence type="ECO:0000256" key="4">
    <source>
        <dbReference type="ARBA" id="ARBA00023295"/>
    </source>
</evidence>
<dbReference type="PROSITE" id="PS00572">
    <property type="entry name" value="GLYCOSYL_HYDROL_F1_1"/>
    <property type="match status" value="1"/>
</dbReference>
<dbReference type="FunFam" id="3.20.20.80:FF:000004">
    <property type="entry name" value="Beta-glucosidase 6-phospho-beta-glucosidase"/>
    <property type="match status" value="1"/>
</dbReference>
<dbReference type="GO" id="GO:0005829">
    <property type="term" value="C:cytosol"/>
    <property type="evidence" value="ECO:0007669"/>
    <property type="project" value="TreeGrafter"/>
</dbReference>
<keyword evidence="3" id="KW-0378">Hydrolase</keyword>
<evidence type="ECO:0000256" key="3">
    <source>
        <dbReference type="ARBA" id="ARBA00022801"/>
    </source>
</evidence>
<feature type="active site" description="Nucleophile" evidence="5">
    <location>
        <position position="353"/>
    </location>
</feature>
<dbReference type="SUPFAM" id="SSF51445">
    <property type="entry name" value="(Trans)glycosidases"/>
    <property type="match status" value="1"/>
</dbReference>
<gene>
    <name evidence="7" type="ORF">JIN87_04575</name>
</gene>